<gene>
    <name evidence="2" type="ORF">DW927_09080</name>
    <name evidence="1" type="ORF">GMD50_12495</name>
</gene>
<dbReference type="SUPFAM" id="SSF81296">
    <property type="entry name" value="E set domains"/>
    <property type="match status" value="2"/>
</dbReference>
<dbReference type="InterPro" id="IPR050583">
    <property type="entry name" value="Mycobacterial_A85_antigen"/>
</dbReference>
<dbReference type="PANTHER" id="PTHR48098">
    <property type="entry name" value="ENTEROCHELIN ESTERASE-RELATED"/>
    <property type="match status" value="1"/>
</dbReference>
<dbReference type="CDD" id="cd02858">
    <property type="entry name" value="E_set_Esterase_N"/>
    <property type="match status" value="2"/>
</dbReference>
<comment type="caution">
    <text evidence="1">The sequence shown here is derived from an EMBL/GenBank/DDBJ whole genome shotgun (WGS) entry which is preliminary data.</text>
</comment>
<dbReference type="InterPro" id="IPR014756">
    <property type="entry name" value="Ig_E-set"/>
</dbReference>
<accession>A0A1Q6SKT8</accession>
<evidence type="ECO:0000313" key="4">
    <source>
        <dbReference type="Proteomes" id="UP000478483"/>
    </source>
</evidence>
<proteinExistence type="predicted"/>
<dbReference type="GO" id="GO:0016747">
    <property type="term" value="F:acyltransferase activity, transferring groups other than amino-acyl groups"/>
    <property type="evidence" value="ECO:0007669"/>
    <property type="project" value="TreeGrafter"/>
</dbReference>
<evidence type="ECO:0000313" key="3">
    <source>
        <dbReference type="Proteomes" id="UP000284465"/>
    </source>
</evidence>
<name>A0A1Q6SKT8_9FIRM</name>
<dbReference type="Proteomes" id="UP000284465">
    <property type="component" value="Unassembled WGS sequence"/>
</dbReference>
<evidence type="ECO:0000313" key="1">
    <source>
        <dbReference type="EMBL" id="MTR85857.1"/>
    </source>
</evidence>
<dbReference type="Gene3D" id="3.40.50.1820">
    <property type="entry name" value="alpha/beta hydrolase"/>
    <property type="match status" value="2"/>
</dbReference>
<dbReference type="Gene3D" id="2.60.40.10">
    <property type="entry name" value="Immunoglobulins"/>
    <property type="match status" value="2"/>
</dbReference>
<dbReference type="Proteomes" id="UP000478483">
    <property type="component" value="Unassembled WGS sequence"/>
</dbReference>
<sequence length="772" mass="88863">MKMKNNQALTMYPLFFDPIYKKAEMKKIDGKDCICYQEDFWGTKVEEDGSVTFTMEAPKAETVEVSGFGGTLGTEKIALEKQANGLFSKNVKGILPGFHYHRWFVDGVQVTNPHAPFAYGCFGANNFFEMPREGQDFWYLKDVPHGDVQIHSYVSTQNDHIKKCYVYLPPSYRENIDQKYPVMYIQHGVGEDETSWLWNGKLNFIMDNLIAEGKCKGMIVVMCSGYAFRDDEEAVFFPGDFGRELTEDVIPYMEHTFRVKKGRMHRAMAGLSLGSAQATQIVSRFQNLFGHLGVFSGVRDEETERILAQFAEYPMQTVLMTAGKGEKDLDKKQKIYTDQFEKLGAAGGQRSYEGYHEWHVWRESFRDFASLVFQKEEPEDESEPVFPYEERKLSKEQLDRQTFAEHMLMSDPIHKGLIHAFDEKGRPCGRYREEHPGAEVTDGKTGTARFYLRADGAHDVELNLWGMKSYPMEEGEDGWWTAEVTGIEKGFHYYNYIVNSANTVDCNAPVGYGGFQAVNYLEMPEEDFEEYRIRQVPHGTVHYEYYKSNSTGRTKLCYVYTPAGYEEHLEKRYPVLYLQHGGGENEVGWIWQGKLANIADNLIAKGQMKEMIVVMNTGYAFPENGEYHHSMSAFLQELPESCVPYIDSRYRTIADKDYRALAGLSMGGMQTQRIVFTYPELFGWAGIFSGGLVIRDDEVDYTEVLLNPEAFRKQFHMLFVACGKQEWSYESTVKNEKEVLAAGVPIEVFEGYGYHDWTFWRHCLNAFLRKLF</sequence>
<reference evidence="2 3" key="1">
    <citation type="submission" date="2018-08" db="EMBL/GenBank/DDBJ databases">
        <title>A genome reference for cultivated species of the human gut microbiota.</title>
        <authorList>
            <person name="Zou Y."/>
            <person name="Xue W."/>
            <person name="Luo G."/>
        </authorList>
    </citation>
    <scope>NUCLEOTIDE SEQUENCE [LARGE SCALE GENOMIC DNA]</scope>
    <source>
        <strain evidence="2 3">AM43-11</strain>
    </source>
</reference>
<dbReference type="AlphaFoldDB" id="A0A1Q6SKT8"/>
<protein>
    <submittedName>
        <fullName evidence="1">Enterochelin esterase</fullName>
    </submittedName>
</protein>
<dbReference type="InterPro" id="IPR000801">
    <property type="entry name" value="Esterase-like"/>
</dbReference>
<dbReference type="EMBL" id="QSFP01000008">
    <property type="protein sequence ID" value="RHA67462.1"/>
    <property type="molecule type" value="Genomic_DNA"/>
</dbReference>
<dbReference type="PANTHER" id="PTHR48098:SF1">
    <property type="entry name" value="DIACYLGLYCEROL ACYLTRANSFERASE_MYCOLYLTRANSFERASE AG85A"/>
    <property type="match status" value="1"/>
</dbReference>
<dbReference type="InterPro" id="IPR029058">
    <property type="entry name" value="AB_hydrolase_fold"/>
</dbReference>
<reference evidence="1 4" key="2">
    <citation type="journal article" date="2019" name="Nat. Med.">
        <title>A library of human gut bacterial isolates paired with longitudinal multiomics data enables mechanistic microbiome research.</title>
        <authorList>
            <person name="Poyet M."/>
            <person name="Groussin M."/>
            <person name="Gibbons S.M."/>
            <person name="Avila-Pacheco J."/>
            <person name="Jiang X."/>
            <person name="Kearney S.M."/>
            <person name="Perrotta A.R."/>
            <person name="Berdy B."/>
            <person name="Zhao S."/>
            <person name="Lieberman T.D."/>
            <person name="Swanson P.K."/>
            <person name="Smith M."/>
            <person name="Roesemann S."/>
            <person name="Alexander J.E."/>
            <person name="Rich S.A."/>
            <person name="Livny J."/>
            <person name="Vlamakis H."/>
            <person name="Clish C."/>
            <person name="Bullock K."/>
            <person name="Deik A."/>
            <person name="Scott J."/>
            <person name="Pierce K.A."/>
            <person name="Xavier R.J."/>
            <person name="Alm E.J."/>
        </authorList>
    </citation>
    <scope>NUCLEOTIDE SEQUENCE [LARGE SCALE GENOMIC DNA]</scope>
    <source>
        <strain evidence="1 4">BIOML-A1</strain>
    </source>
</reference>
<evidence type="ECO:0000313" key="2">
    <source>
        <dbReference type="EMBL" id="RHA67462.1"/>
    </source>
</evidence>
<dbReference type="InterPro" id="IPR013783">
    <property type="entry name" value="Ig-like_fold"/>
</dbReference>
<organism evidence="1 4">
    <name type="scientific">Roseburia intestinalis</name>
    <dbReference type="NCBI Taxonomy" id="166486"/>
    <lineage>
        <taxon>Bacteria</taxon>
        <taxon>Bacillati</taxon>
        <taxon>Bacillota</taxon>
        <taxon>Clostridia</taxon>
        <taxon>Lachnospirales</taxon>
        <taxon>Lachnospiraceae</taxon>
        <taxon>Roseburia</taxon>
    </lineage>
</organism>
<dbReference type="SUPFAM" id="SSF53474">
    <property type="entry name" value="alpha/beta-Hydrolases"/>
    <property type="match status" value="2"/>
</dbReference>
<dbReference type="EMBL" id="WNAJ01000015">
    <property type="protein sequence ID" value="MTR85857.1"/>
    <property type="molecule type" value="Genomic_DNA"/>
</dbReference>
<dbReference type="Pfam" id="PF00756">
    <property type="entry name" value="Esterase"/>
    <property type="match status" value="2"/>
</dbReference>